<dbReference type="InterPro" id="IPR038765">
    <property type="entry name" value="Papain-like_cys_pep_sf"/>
</dbReference>
<proteinExistence type="inferred from homology"/>
<dbReference type="PANTHER" id="PTHR31470:SF56">
    <property type="entry name" value="ULP1 PROTEASE FAMILY, C-TERMINAL CATALYTIC DOMAIN CONTAINING PROTEIN"/>
    <property type="match status" value="1"/>
</dbReference>
<dbReference type="SUPFAM" id="SSF54001">
    <property type="entry name" value="Cysteine proteinases"/>
    <property type="match status" value="1"/>
</dbReference>
<evidence type="ECO:0000256" key="2">
    <source>
        <dbReference type="ARBA" id="ARBA00022670"/>
    </source>
</evidence>
<dbReference type="PROSITE" id="PS50600">
    <property type="entry name" value="ULP_PROTEASE"/>
    <property type="match status" value="1"/>
</dbReference>
<dbReference type="Proteomes" id="UP000826656">
    <property type="component" value="Unassembled WGS sequence"/>
</dbReference>
<name>A0ABQ7TRW0_SOLTU</name>
<accession>A0ABQ7TRW0</accession>
<comment type="similarity">
    <text evidence="1">Belongs to the peptidase C48 family.</text>
</comment>
<dbReference type="InterPro" id="IPR003653">
    <property type="entry name" value="Peptidase_C48_C"/>
</dbReference>
<keyword evidence="7" id="KW-1185">Reference proteome</keyword>
<evidence type="ECO:0000313" key="6">
    <source>
        <dbReference type="EMBL" id="KAH0737454.1"/>
    </source>
</evidence>
<comment type="caution">
    <text evidence="6">The sequence shown here is derived from an EMBL/GenBank/DDBJ whole genome shotgun (WGS) entry which is preliminary data.</text>
</comment>
<gene>
    <name evidence="6" type="ORF">KY290_036159</name>
</gene>
<dbReference type="Gene3D" id="3.40.395.10">
    <property type="entry name" value="Adenoviral Proteinase, Chain A"/>
    <property type="match status" value="1"/>
</dbReference>
<organism evidence="6 7">
    <name type="scientific">Solanum tuberosum</name>
    <name type="common">Potato</name>
    <dbReference type="NCBI Taxonomy" id="4113"/>
    <lineage>
        <taxon>Eukaryota</taxon>
        <taxon>Viridiplantae</taxon>
        <taxon>Streptophyta</taxon>
        <taxon>Embryophyta</taxon>
        <taxon>Tracheophyta</taxon>
        <taxon>Spermatophyta</taxon>
        <taxon>Magnoliopsida</taxon>
        <taxon>eudicotyledons</taxon>
        <taxon>Gunneridae</taxon>
        <taxon>Pentapetalae</taxon>
        <taxon>asterids</taxon>
        <taxon>lamiids</taxon>
        <taxon>Solanales</taxon>
        <taxon>Solanaceae</taxon>
        <taxon>Solanoideae</taxon>
        <taxon>Solaneae</taxon>
        <taxon>Solanum</taxon>
    </lineage>
</organism>
<feature type="region of interest" description="Disordered" evidence="4">
    <location>
        <begin position="144"/>
        <end position="193"/>
    </location>
</feature>
<sequence length="605" mass="69297">MSTSHGAMNVWFYECCHPFDNTVAIRVSNVTPGILNWKTSNESIFFDDLKNTSFRTHGNQHKFRNIVLTDEEINAMDQINLHQSSSHHETEDQATSERHDVDFDEKNVELKKEIAEVGKHMTDMKAYVDNSTKMIIDEIRYSRGQPSQATHQQDDARQHVEESDKALMDQPSVSMREYVHTSNTDDEAQKSNDQTVGVVFNADIAGSSNSKPPTLDDYPDFTMTQIVALDPILNANTTPDVQPRNKNPGKYDTSLYIRLSEGKSSSRRVPILFRIKHPFESHNGFEVATELIDEFNKWVFKDVSSRRGRKSTYSKLKNSFEPQMDFGVVKVAEKDLFNIMVKPGRPWEDGKAKYSPIPLSYSTVDCWFMTWVDNIEKQRRESNCDMISISPDHDVGQCIRGFKLLANIPWDSVDDVIIPVNISEKFHWFLVVFRIKLRCLHVYDSMKGGSVHTKKVNEAVGKLATMIPLFLTSTGFYGKRLDLYVNKLPKYVHKSQSDPLDIKHMMHAPQQEDSSNDCGLYTCLFAEYISNDVFDMRSIDIDAKYHRQRYATILWHYGKTKNEDGAISESEVTGTVASKFGGPRIAKEHVPDTTNYPTPRQRTRN</sequence>
<evidence type="ECO:0000256" key="4">
    <source>
        <dbReference type="SAM" id="MobiDB-lite"/>
    </source>
</evidence>
<keyword evidence="2" id="KW-0645">Protease</keyword>
<feature type="region of interest" description="Disordered" evidence="4">
    <location>
        <begin position="585"/>
        <end position="605"/>
    </location>
</feature>
<feature type="region of interest" description="Disordered" evidence="4">
    <location>
        <begin position="81"/>
        <end position="104"/>
    </location>
</feature>
<evidence type="ECO:0000256" key="3">
    <source>
        <dbReference type="ARBA" id="ARBA00022801"/>
    </source>
</evidence>
<dbReference type="Pfam" id="PF02902">
    <property type="entry name" value="Peptidase_C48"/>
    <property type="match status" value="1"/>
</dbReference>
<feature type="domain" description="Ubiquitin-like protease family profile" evidence="5">
    <location>
        <begin position="269"/>
        <end position="529"/>
    </location>
</feature>
<keyword evidence="3" id="KW-0378">Hydrolase</keyword>
<evidence type="ECO:0000259" key="5">
    <source>
        <dbReference type="PROSITE" id="PS50600"/>
    </source>
</evidence>
<evidence type="ECO:0000313" key="7">
    <source>
        <dbReference type="Proteomes" id="UP000826656"/>
    </source>
</evidence>
<dbReference type="EMBL" id="JAIVGD010000028">
    <property type="protein sequence ID" value="KAH0737454.1"/>
    <property type="molecule type" value="Genomic_DNA"/>
</dbReference>
<evidence type="ECO:0000256" key="1">
    <source>
        <dbReference type="ARBA" id="ARBA00005234"/>
    </source>
</evidence>
<protein>
    <recommendedName>
        <fullName evidence="5">Ubiquitin-like protease family profile domain-containing protein</fullName>
    </recommendedName>
</protein>
<feature type="compositionally biased region" description="Basic and acidic residues" evidence="4">
    <location>
        <begin position="152"/>
        <end position="167"/>
    </location>
</feature>
<feature type="compositionally biased region" description="Polar residues" evidence="4">
    <location>
        <begin position="592"/>
        <end position="605"/>
    </location>
</feature>
<feature type="compositionally biased region" description="Basic and acidic residues" evidence="4">
    <location>
        <begin position="86"/>
        <end position="104"/>
    </location>
</feature>
<dbReference type="PANTHER" id="PTHR31470">
    <property type="entry name" value="CYSTEINE PROTEINASES SUPERFAMILY PROTEIN-RELATED-RELATED"/>
    <property type="match status" value="1"/>
</dbReference>
<reference evidence="6 7" key="1">
    <citation type="journal article" date="2021" name="bioRxiv">
        <title>Chromosome-scale and haplotype-resolved genome assembly of a tetraploid potato cultivar.</title>
        <authorList>
            <person name="Sun H."/>
            <person name="Jiao W.-B."/>
            <person name="Krause K."/>
            <person name="Campoy J.A."/>
            <person name="Goel M."/>
            <person name="Folz-Donahue K."/>
            <person name="Kukat C."/>
            <person name="Huettel B."/>
            <person name="Schneeberger K."/>
        </authorList>
    </citation>
    <scope>NUCLEOTIDE SEQUENCE [LARGE SCALE GENOMIC DNA]</scope>
    <source>
        <strain evidence="6">SolTubOtavaFocal</strain>
        <tissue evidence="6">Leaves</tissue>
    </source>
</reference>